<protein>
    <recommendedName>
        <fullName evidence="3">Secreted protein</fullName>
    </recommendedName>
</protein>
<organism evidence="1 2">
    <name type="scientific">Agromyces marinus</name>
    <dbReference type="NCBI Taxonomy" id="1389020"/>
    <lineage>
        <taxon>Bacteria</taxon>
        <taxon>Bacillati</taxon>
        <taxon>Actinomycetota</taxon>
        <taxon>Actinomycetes</taxon>
        <taxon>Micrococcales</taxon>
        <taxon>Microbacteriaceae</taxon>
        <taxon>Agromyces</taxon>
    </lineage>
</organism>
<evidence type="ECO:0008006" key="3">
    <source>
        <dbReference type="Google" id="ProtNLM"/>
    </source>
</evidence>
<dbReference type="Proteomes" id="UP001321477">
    <property type="component" value="Chromosome"/>
</dbReference>
<evidence type="ECO:0000313" key="2">
    <source>
        <dbReference type="Proteomes" id="UP001321477"/>
    </source>
</evidence>
<keyword evidence="2" id="KW-1185">Reference proteome</keyword>
<sequence length="87" mass="9063">MICSSVNCTGFCSAWGPCICMGMRPVPTWKSTDAAPTPIRLGPSAVPEASSPWQVAQFAWKSFLPSSMVACEVGAASAWAVVVLKAA</sequence>
<gene>
    <name evidence="1" type="ORF">GCM10025870_02260</name>
</gene>
<reference evidence="2" key="1">
    <citation type="journal article" date="2019" name="Int. J. Syst. Evol. Microbiol.">
        <title>The Global Catalogue of Microorganisms (GCM) 10K type strain sequencing project: providing services to taxonomists for standard genome sequencing and annotation.</title>
        <authorList>
            <consortium name="The Broad Institute Genomics Platform"/>
            <consortium name="The Broad Institute Genome Sequencing Center for Infectious Disease"/>
            <person name="Wu L."/>
            <person name="Ma J."/>
        </authorList>
    </citation>
    <scope>NUCLEOTIDE SEQUENCE [LARGE SCALE GENOMIC DNA]</scope>
    <source>
        <strain evidence="2">NBRC 109019</strain>
    </source>
</reference>
<dbReference type="EMBL" id="AP027734">
    <property type="protein sequence ID" value="BDZ53153.1"/>
    <property type="molecule type" value="Genomic_DNA"/>
</dbReference>
<accession>A0ABN6YCV1</accession>
<name>A0ABN6YCV1_9MICO</name>
<proteinExistence type="predicted"/>
<evidence type="ECO:0000313" key="1">
    <source>
        <dbReference type="EMBL" id="BDZ53153.1"/>
    </source>
</evidence>